<feature type="transmembrane region" description="Helical" evidence="5">
    <location>
        <begin position="375"/>
        <end position="393"/>
    </location>
</feature>
<dbReference type="STRING" id="762903.Pedsa_2776"/>
<dbReference type="InterPro" id="IPR023271">
    <property type="entry name" value="Aquaporin-like"/>
</dbReference>
<gene>
    <name evidence="6" type="ordered locus">Pedsa_2776</name>
</gene>
<organism evidence="6 7">
    <name type="scientific">Pseudopedobacter saltans (strain ATCC 51119 / DSM 12145 / JCM 21818 / CCUG 39354 / LMG 10337 / NBRC 100064 / NCIMB 13643)</name>
    <name type="common">Pedobacter saltans</name>
    <dbReference type="NCBI Taxonomy" id="762903"/>
    <lineage>
        <taxon>Bacteria</taxon>
        <taxon>Pseudomonadati</taxon>
        <taxon>Bacteroidota</taxon>
        <taxon>Sphingobacteriia</taxon>
        <taxon>Sphingobacteriales</taxon>
        <taxon>Sphingobacteriaceae</taxon>
        <taxon>Pseudopedobacter</taxon>
    </lineage>
</organism>
<dbReference type="GO" id="GO:0016020">
    <property type="term" value="C:membrane"/>
    <property type="evidence" value="ECO:0007669"/>
    <property type="project" value="UniProtKB-SubCell"/>
</dbReference>
<feature type="transmembrane region" description="Helical" evidence="5">
    <location>
        <begin position="339"/>
        <end position="363"/>
    </location>
</feature>
<keyword evidence="4 5" id="KW-0472">Membrane</keyword>
<keyword evidence="7" id="KW-1185">Reference proteome</keyword>
<name>F0S7R2_PSESL</name>
<dbReference type="eggNOG" id="COG4389">
    <property type="taxonomic scope" value="Bacteria"/>
</dbReference>
<dbReference type="InterPro" id="IPR011385">
    <property type="entry name" value="Site-sp_rcmbase"/>
</dbReference>
<dbReference type="PIRSF" id="PIRSF015380">
    <property type="entry name" value="Site-sp_rcmb"/>
    <property type="match status" value="1"/>
</dbReference>
<comment type="subcellular location">
    <subcellularLocation>
        <location evidence="1">Membrane</location>
        <topology evidence="1">Multi-pass membrane protein</topology>
    </subcellularLocation>
</comment>
<feature type="transmembrane region" description="Helical" evidence="5">
    <location>
        <begin position="549"/>
        <end position="566"/>
    </location>
</feature>
<keyword evidence="3 5" id="KW-1133">Transmembrane helix</keyword>
<evidence type="ECO:0000256" key="4">
    <source>
        <dbReference type="ARBA" id="ARBA00023136"/>
    </source>
</evidence>
<reference evidence="7" key="2">
    <citation type="submission" date="2011-02" db="EMBL/GenBank/DDBJ databases">
        <title>The complete genome of Pedobacter saltans DSM 12145.</title>
        <authorList>
            <consortium name="US DOE Joint Genome Institute (JGI-PGF)"/>
            <person name="Lucas S."/>
            <person name="Copeland A."/>
            <person name="Lapidus A."/>
            <person name="Bruce D."/>
            <person name="Goodwin L."/>
            <person name="Pitluck S."/>
            <person name="Kyrpides N."/>
            <person name="Mavromatis K."/>
            <person name="Pagani I."/>
            <person name="Ivanova N."/>
            <person name="Ovchinnikova G."/>
            <person name="Lu M."/>
            <person name="Detter J.C."/>
            <person name="Han C."/>
            <person name="Land M."/>
            <person name="Hauser L."/>
            <person name="Markowitz V."/>
            <person name="Cheng J.-F."/>
            <person name="Hugenholtz P."/>
            <person name="Woyke T."/>
            <person name="Wu D."/>
            <person name="Tindall B."/>
            <person name="Pomrenke H.G."/>
            <person name="Brambilla E."/>
            <person name="Klenk H.-P."/>
            <person name="Eisen J.A."/>
        </authorList>
    </citation>
    <scope>NUCLEOTIDE SEQUENCE [LARGE SCALE GENOMIC DNA]</scope>
    <source>
        <strain evidence="7">ATCC 51119 / DSM 12145 / JCM 21818 / LMG 10337 / NBRC 100064 / NCIMB 13643</strain>
    </source>
</reference>
<feature type="transmembrane region" description="Helical" evidence="5">
    <location>
        <begin position="600"/>
        <end position="628"/>
    </location>
</feature>
<dbReference type="Gene3D" id="1.20.1080.10">
    <property type="entry name" value="Glycerol uptake facilitator protein"/>
    <property type="match status" value="1"/>
</dbReference>
<evidence type="ECO:0000256" key="3">
    <source>
        <dbReference type="ARBA" id="ARBA00022989"/>
    </source>
</evidence>
<dbReference type="HOGENOM" id="CLU_023672_0_0_10"/>
<evidence type="ECO:0000256" key="5">
    <source>
        <dbReference type="SAM" id="Phobius"/>
    </source>
</evidence>
<evidence type="ECO:0000313" key="6">
    <source>
        <dbReference type="EMBL" id="ADY53317.1"/>
    </source>
</evidence>
<sequence length="674" mass="75936">MVSRFNNILDQIVNLKGAASSDQLIELVKIIRPYDFKNAKKATESLVNLIDTLKDNPVYQQAFSRYIISLLKSKNQIRLFAELGISPNTNFLGELRRRLNAKILPPAIDNSELTDLLLEVFNNKNDHYWVEGVADDVWKQLFSLIDLPKSLDLILPDLFYMPIVNSVLILTNRISSLGLEPEIAMRMPHVEKYHSDFLALSSEVHNFLNAHKQDQQIEASESLKQVRVLLTQCLNSIDRIRKSQKNRGTSIAQVYILLRITQNIKRLQQLLNFLDPKNGDSSKQLGYSVQLFKKLVYAENMSKSVRSHIKENTDLLAYQIIEHTSSVGKKYVAVTKKEYFSAIWAAMKGGFIIVLAVLVKAYIGNFKDLPLVPSTFLYGLNYATAFVIIYLTHSSLATKQPSMTASYIANALSGNGKGGIHVNNAADTIIRMFRSQFASVVGNLIVVVPLTFLFAYSYFYITGEYFFSRQHAITALEENNPFESLMIIYAAIAGFFLFLSGLITGYYENKIVTSQIPKRIREHKYLSKKLGQRRLNIFASFVEKNTGSLAGNIILGFLLGSAGPIGKITGLPFDIRHITISAGNYGLGSYTLLEKPIVDLMVYSAIGVLLVGVINITVSFALTMIVAVKSLRVDYSRWGELVQAVFAHFIFSTRDFFYPPKEKKNTNFENQNLE</sequence>
<feature type="transmembrane region" description="Helical" evidence="5">
    <location>
        <begin position="440"/>
        <end position="461"/>
    </location>
</feature>
<dbReference type="AlphaFoldDB" id="F0S7R2"/>
<dbReference type="Proteomes" id="UP000000310">
    <property type="component" value="Chromosome"/>
</dbReference>
<evidence type="ECO:0000256" key="2">
    <source>
        <dbReference type="ARBA" id="ARBA00022692"/>
    </source>
</evidence>
<feature type="transmembrane region" description="Helical" evidence="5">
    <location>
        <begin position="486"/>
        <end position="507"/>
    </location>
</feature>
<reference evidence="6 7" key="1">
    <citation type="journal article" date="2011" name="Stand. Genomic Sci.">
        <title>Complete genome sequence of the gliding, heparinolytic Pedobacter saltans type strain (113).</title>
        <authorList>
            <person name="Liolios K."/>
            <person name="Sikorski J."/>
            <person name="Lu M."/>
            <person name="Nolan M."/>
            <person name="Lapidus A."/>
            <person name="Lucas S."/>
            <person name="Hammon N."/>
            <person name="Deshpande S."/>
            <person name="Cheng J.F."/>
            <person name="Tapia R."/>
            <person name="Han C."/>
            <person name="Goodwin L."/>
            <person name="Pitluck S."/>
            <person name="Huntemann M."/>
            <person name="Ivanova N."/>
            <person name="Pagani I."/>
            <person name="Mavromatis K."/>
            <person name="Ovchinikova G."/>
            <person name="Pati A."/>
            <person name="Chen A."/>
            <person name="Palaniappan K."/>
            <person name="Land M."/>
            <person name="Hauser L."/>
            <person name="Brambilla E.M."/>
            <person name="Kotsyurbenko O."/>
            <person name="Rohde M."/>
            <person name="Tindall B.J."/>
            <person name="Abt B."/>
            <person name="Goker M."/>
            <person name="Detter J.C."/>
            <person name="Woyke T."/>
            <person name="Bristow J."/>
            <person name="Eisen J.A."/>
            <person name="Markowitz V."/>
            <person name="Hugenholtz P."/>
            <person name="Klenk H.P."/>
            <person name="Kyrpides N.C."/>
        </authorList>
    </citation>
    <scope>NUCLEOTIDE SEQUENCE [LARGE SCALE GENOMIC DNA]</scope>
    <source>
        <strain evidence="7">ATCC 51119 / DSM 12145 / JCM 21818 / LMG 10337 / NBRC 100064 / NCIMB 13643</strain>
    </source>
</reference>
<proteinExistence type="predicted"/>
<evidence type="ECO:0000256" key="1">
    <source>
        <dbReference type="ARBA" id="ARBA00004141"/>
    </source>
</evidence>
<protein>
    <submittedName>
        <fullName evidence="6">Site-specific recombinase Gcr</fullName>
    </submittedName>
</protein>
<dbReference type="KEGG" id="psn:Pedsa_2776"/>
<dbReference type="Pfam" id="PF10136">
    <property type="entry name" value="SpecificRecomb"/>
    <property type="match status" value="1"/>
</dbReference>
<dbReference type="EMBL" id="CP002545">
    <property type="protein sequence ID" value="ADY53317.1"/>
    <property type="molecule type" value="Genomic_DNA"/>
</dbReference>
<evidence type="ECO:0000313" key="7">
    <source>
        <dbReference type="Proteomes" id="UP000000310"/>
    </source>
</evidence>
<keyword evidence="2 5" id="KW-0812">Transmembrane</keyword>
<accession>F0S7R2</accession>